<gene>
    <name evidence="7" type="ORF">P3X46_004714</name>
</gene>
<evidence type="ECO:0000256" key="5">
    <source>
        <dbReference type="RuleBase" id="RU003718"/>
    </source>
</evidence>
<proteinExistence type="inferred from homology"/>
<dbReference type="InterPro" id="IPR035595">
    <property type="entry name" value="UDP_glycos_trans_CS"/>
</dbReference>
<dbReference type="Gene3D" id="3.40.50.2000">
    <property type="entry name" value="Glycogen Phosphorylase B"/>
    <property type="match status" value="2"/>
</dbReference>
<evidence type="ECO:0000256" key="3">
    <source>
        <dbReference type="ARBA" id="ARBA00022679"/>
    </source>
</evidence>
<comment type="similarity">
    <text evidence="2 5">Belongs to the UDP-glycosyltransferase family.</text>
</comment>
<keyword evidence="8" id="KW-1185">Reference proteome</keyword>
<evidence type="ECO:0000313" key="8">
    <source>
        <dbReference type="Proteomes" id="UP001174677"/>
    </source>
</evidence>
<dbReference type="EC" id="2.4.1.-" evidence="6"/>
<organism evidence="7 8">
    <name type="scientific">Hevea brasiliensis</name>
    <name type="common">Para rubber tree</name>
    <name type="synonym">Siphonia brasiliensis</name>
    <dbReference type="NCBI Taxonomy" id="3981"/>
    <lineage>
        <taxon>Eukaryota</taxon>
        <taxon>Viridiplantae</taxon>
        <taxon>Streptophyta</taxon>
        <taxon>Embryophyta</taxon>
        <taxon>Tracheophyta</taxon>
        <taxon>Spermatophyta</taxon>
        <taxon>Magnoliopsida</taxon>
        <taxon>eudicotyledons</taxon>
        <taxon>Gunneridae</taxon>
        <taxon>Pentapetalae</taxon>
        <taxon>rosids</taxon>
        <taxon>fabids</taxon>
        <taxon>Malpighiales</taxon>
        <taxon>Euphorbiaceae</taxon>
        <taxon>Crotonoideae</taxon>
        <taxon>Micrandreae</taxon>
        <taxon>Hevea</taxon>
    </lineage>
</organism>
<accession>A0ABQ9MYZ6</accession>
<dbReference type="InterPro" id="IPR002213">
    <property type="entry name" value="UDP_glucos_trans"/>
</dbReference>
<dbReference type="PROSITE" id="PS00375">
    <property type="entry name" value="UDPGT"/>
    <property type="match status" value="1"/>
</dbReference>
<dbReference type="EMBL" id="JARPOI010000003">
    <property type="protein sequence ID" value="KAJ9185039.1"/>
    <property type="molecule type" value="Genomic_DNA"/>
</dbReference>
<protein>
    <recommendedName>
        <fullName evidence="6">Glycosyltransferase</fullName>
        <ecNumber evidence="6">2.4.1.-</ecNumber>
    </recommendedName>
</protein>
<evidence type="ECO:0000256" key="1">
    <source>
        <dbReference type="ARBA" id="ARBA00004935"/>
    </source>
</evidence>
<evidence type="ECO:0000256" key="4">
    <source>
        <dbReference type="ARBA" id="ARBA00047606"/>
    </source>
</evidence>
<sequence length="458" mass="51353">MGNMKLVKGSKIILVPYPAQGHVNPMVKLALALLKLGFEPVMITPEFIYHSITSSMDPKGKIMCMAITDGLKKDNVPPDFFAIEKAMETNMPNHLETLVHKIDGEDGAVACIIVDLLASSAIEVARRCRIPVAGFWPAMITTYQMIAGIPDMVRTGLISDTGSPQRPGPICFLPNQPLLSTDDLPWLIGTPAARKARFKFWTRTLNRSRNLRWILMNSFSEENLYDQLSITGNKPLVFLVGALSRHAIIKNPSIWKEDMSSLQWLDKQKPKSVVYISFGSWVRPIGEAKVRCLALSLEAMGQPFIWVLGPAWREGLPGGYLERVSKKGKVVSWAPQMEVLQHQAVGCYLTHCGWNSTMEAIQCQKRLLCHPVAGDQFVNCAYIVEKWKIGVKINGFAQKDVEEGLQKVMDDNEMNRRLMRLYEKTMGEEANLRAMANLTTFVEELREITNKSHIGLAL</sequence>
<keyword evidence="5" id="KW-0328">Glycosyltransferase</keyword>
<comment type="pathway">
    <text evidence="1">Pigment biosynthesis; anthocyanin biosynthesis.</text>
</comment>
<dbReference type="Pfam" id="PF00201">
    <property type="entry name" value="UDPGT"/>
    <property type="match status" value="1"/>
</dbReference>
<dbReference type="PANTHER" id="PTHR11926">
    <property type="entry name" value="GLUCOSYL/GLUCURONOSYL TRANSFERASES"/>
    <property type="match status" value="1"/>
</dbReference>
<keyword evidence="3 5" id="KW-0808">Transferase</keyword>
<comment type="catalytic activity">
    <reaction evidence="4">
        <text>an anthocyanidin + UDP-alpha-D-glucose + H(+) = an anthocyanidin 3-O-beta-D-glucoside + UDP</text>
        <dbReference type="Rhea" id="RHEA:20093"/>
        <dbReference type="ChEBI" id="CHEBI:15378"/>
        <dbReference type="ChEBI" id="CHEBI:16307"/>
        <dbReference type="ChEBI" id="CHEBI:58223"/>
        <dbReference type="ChEBI" id="CHEBI:58885"/>
        <dbReference type="ChEBI" id="CHEBI:143576"/>
        <dbReference type="EC" id="2.4.1.115"/>
    </reaction>
</comment>
<name>A0ABQ9MYZ6_HEVBR</name>
<dbReference type="CDD" id="cd03784">
    <property type="entry name" value="GT1_Gtf-like"/>
    <property type="match status" value="1"/>
</dbReference>
<evidence type="ECO:0000256" key="2">
    <source>
        <dbReference type="ARBA" id="ARBA00009995"/>
    </source>
</evidence>
<evidence type="ECO:0000256" key="6">
    <source>
        <dbReference type="RuleBase" id="RU362057"/>
    </source>
</evidence>
<comment type="caution">
    <text evidence="7">The sequence shown here is derived from an EMBL/GenBank/DDBJ whole genome shotgun (WGS) entry which is preliminary data.</text>
</comment>
<dbReference type="PANTHER" id="PTHR11926:SF1402">
    <property type="entry name" value="GLYCOSYLTRANSFERASE"/>
    <property type="match status" value="1"/>
</dbReference>
<reference evidence="7" key="1">
    <citation type="journal article" date="2023" name="Plant Biotechnol. J.">
        <title>Chromosome-level wild Hevea brasiliensis genome provides new tools for genomic-assisted breeding and valuable loci to elevate rubber yield.</title>
        <authorList>
            <person name="Cheng H."/>
            <person name="Song X."/>
            <person name="Hu Y."/>
            <person name="Wu T."/>
            <person name="Yang Q."/>
            <person name="An Z."/>
            <person name="Feng S."/>
            <person name="Deng Z."/>
            <person name="Wu W."/>
            <person name="Zeng X."/>
            <person name="Tu M."/>
            <person name="Wang X."/>
            <person name="Huang H."/>
        </authorList>
    </citation>
    <scope>NUCLEOTIDE SEQUENCE</scope>
    <source>
        <strain evidence="7">MT/VB/25A 57/8</strain>
    </source>
</reference>
<dbReference type="SUPFAM" id="SSF53756">
    <property type="entry name" value="UDP-Glycosyltransferase/glycogen phosphorylase"/>
    <property type="match status" value="1"/>
</dbReference>
<dbReference type="Proteomes" id="UP001174677">
    <property type="component" value="Chromosome 3"/>
</dbReference>
<evidence type="ECO:0000313" key="7">
    <source>
        <dbReference type="EMBL" id="KAJ9185039.1"/>
    </source>
</evidence>